<keyword evidence="4" id="KW-1185">Reference proteome</keyword>
<accession>A0A8B9F4V8</accession>
<evidence type="ECO:0000313" key="4">
    <source>
        <dbReference type="Proteomes" id="UP000694522"/>
    </source>
</evidence>
<reference evidence="3" key="1">
    <citation type="submission" date="2025-08" db="UniProtKB">
        <authorList>
            <consortium name="Ensembl"/>
        </authorList>
    </citation>
    <scope>IDENTIFICATION</scope>
</reference>
<dbReference type="GO" id="GO:0005856">
    <property type="term" value="C:cytoskeleton"/>
    <property type="evidence" value="ECO:0007669"/>
    <property type="project" value="TreeGrafter"/>
</dbReference>
<organism evidence="3 4">
    <name type="scientific">Amazona collaria</name>
    <name type="common">yellow-billed parrot</name>
    <dbReference type="NCBI Taxonomy" id="241587"/>
    <lineage>
        <taxon>Eukaryota</taxon>
        <taxon>Metazoa</taxon>
        <taxon>Chordata</taxon>
        <taxon>Craniata</taxon>
        <taxon>Vertebrata</taxon>
        <taxon>Euteleostomi</taxon>
        <taxon>Archelosauria</taxon>
        <taxon>Archosauria</taxon>
        <taxon>Dinosauria</taxon>
        <taxon>Saurischia</taxon>
        <taxon>Theropoda</taxon>
        <taxon>Coelurosauria</taxon>
        <taxon>Aves</taxon>
        <taxon>Neognathae</taxon>
        <taxon>Neoaves</taxon>
        <taxon>Telluraves</taxon>
        <taxon>Australaves</taxon>
        <taxon>Psittaciformes</taxon>
        <taxon>Psittacidae</taxon>
        <taxon>Amazona</taxon>
    </lineage>
</organism>
<feature type="coiled-coil region" evidence="2">
    <location>
        <begin position="49"/>
        <end position="76"/>
    </location>
</feature>
<keyword evidence="1 2" id="KW-0175">Coiled coil</keyword>
<dbReference type="PANTHER" id="PTHR32083">
    <property type="entry name" value="CILIA AND FLAGELLA-ASSOCIATED PROTEIN 58-RELATED"/>
    <property type="match status" value="1"/>
</dbReference>
<protein>
    <recommendedName>
        <fullName evidence="5">Coiled-coil domain-containing protein 146</fullName>
    </recommendedName>
</protein>
<reference evidence="3" key="2">
    <citation type="submission" date="2025-09" db="UniProtKB">
        <authorList>
            <consortium name="Ensembl"/>
        </authorList>
    </citation>
    <scope>IDENTIFICATION</scope>
</reference>
<dbReference type="Ensembl" id="ENSACOT00000002835.1">
    <property type="protein sequence ID" value="ENSACOP00000002747.1"/>
    <property type="gene ID" value="ENSACOG00000001905.1"/>
</dbReference>
<name>A0A8B9F4V8_9PSIT</name>
<proteinExistence type="predicted"/>
<evidence type="ECO:0000256" key="1">
    <source>
        <dbReference type="ARBA" id="ARBA00023054"/>
    </source>
</evidence>
<evidence type="ECO:0000256" key="2">
    <source>
        <dbReference type="SAM" id="Coils"/>
    </source>
</evidence>
<dbReference type="AlphaFoldDB" id="A0A8B9F4V8"/>
<sequence>MSHTFLNFTFSFGAYSSGLLLRDREEELCILYERIHTQEMLCRNGDIEIQVMDEKIKFLKVKVDEKKREIESLLKMLPVKKALDAQLVMLQIQYSQCKDRIKHMEEIIADPANESRKRDLGGKDPSPPELLRKIEQLEIELVQKEEKLLETDLLYKHLSWLLSRVHAAAEDGKQDTLLIAKRVRRIKVRTQKMMALVAELSMQQALAIKLQQEVRDKEQFLMIVSSRIDQGLPPPEEIENECLKILRNEKMQKEAHAAEQEQAAAPGYIRTTAEPRPTAYILSDEHTLPLPRPYGALAPFKPTEPGANMRHFRKPLVKPVQVGTGST</sequence>
<dbReference type="Proteomes" id="UP000694522">
    <property type="component" value="Unplaced"/>
</dbReference>
<dbReference type="PANTHER" id="PTHR32083:SF34">
    <property type="entry name" value="COILED-COIL DOMAIN-CONTAINING PROTEIN 146"/>
    <property type="match status" value="1"/>
</dbReference>
<evidence type="ECO:0008006" key="5">
    <source>
        <dbReference type="Google" id="ProtNLM"/>
    </source>
</evidence>
<evidence type="ECO:0000313" key="3">
    <source>
        <dbReference type="Ensembl" id="ENSACOP00000002747.1"/>
    </source>
</evidence>